<evidence type="ECO:0000313" key="4">
    <source>
        <dbReference type="Proteomes" id="UP000295645"/>
    </source>
</evidence>
<keyword evidence="4" id="KW-1185">Reference proteome</keyword>
<dbReference type="PROSITE" id="PS51459">
    <property type="entry name" value="FIDO"/>
    <property type="match status" value="1"/>
</dbReference>
<dbReference type="EMBL" id="SMCS01000008">
    <property type="protein sequence ID" value="TCV92124.1"/>
    <property type="molecule type" value="Genomic_DNA"/>
</dbReference>
<reference evidence="3 4" key="1">
    <citation type="submission" date="2019-03" db="EMBL/GenBank/DDBJ databases">
        <title>Above-ground endophytic microbial communities from plants in different locations in the United States.</title>
        <authorList>
            <person name="Frank C."/>
        </authorList>
    </citation>
    <scope>NUCLEOTIDE SEQUENCE [LARGE SCALE GENOMIC DNA]</scope>
    <source>
        <strain evidence="3 4">LP_13_YM</strain>
    </source>
</reference>
<accession>A0A4R3YM37</accession>
<evidence type="ECO:0000256" key="1">
    <source>
        <dbReference type="SAM" id="MobiDB-lite"/>
    </source>
</evidence>
<gene>
    <name evidence="3" type="ORF">EC912_108118</name>
</gene>
<feature type="region of interest" description="Disordered" evidence="1">
    <location>
        <begin position="1"/>
        <end position="21"/>
    </location>
</feature>
<dbReference type="SUPFAM" id="SSF140931">
    <property type="entry name" value="Fic-like"/>
    <property type="match status" value="1"/>
</dbReference>
<dbReference type="Proteomes" id="UP000295645">
    <property type="component" value="Unassembled WGS sequence"/>
</dbReference>
<dbReference type="Gene3D" id="1.10.3290.10">
    <property type="entry name" value="Fido-like domain"/>
    <property type="match status" value="1"/>
</dbReference>
<evidence type="ECO:0000313" key="3">
    <source>
        <dbReference type="EMBL" id="TCV92124.1"/>
    </source>
</evidence>
<sequence length="283" mass="31748">MHAGGGNQISDRSHGNPGKGSAIQRFWRTPIALPHWDDLPANVRLRLATTDSLLRNFPAFPVDASPKMFFPVQQDPFWNRLRHELSWALPEAPTLDKDWSRRTAGEIAALRRHENALRFCLATGKEAVFKGVVSDLASVAFGRRLDYRASDMATTMPSHGGTVVFLSAEEAQLALARVLDLLVWQRYPSTVLRATVAMAMITNAHALPNGNGRLSRIIFNHVLFSYTSDDAYVPLREYAAQARGGFHIRLREAEIHGRWDGFIDFICTMIEHWASALAYRVPD</sequence>
<dbReference type="InterPro" id="IPR003812">
    <property type="entry name" value="Fido"/>
</dbReference>
<protein>
    <recommendedName>
        <fullName evidence="2">Fido domain-containing protein</fullName>
    </recommendedName>
</protein>
<proteinExistence type="predicted"/>
<feature type="domain" description="Fido" evidence="2">
    <location>
        <begin position="128"/>
        <end position="268"/>
    </location>
</feature>
<dbReference type="InterPro" id="IPR036597">
    <property type="entry name" value="Fido-like_dom_sf"/>
</dbReference>
<dbReference type="AlphaFoldDB" id="A0A4R3YM37"/>
<name>A0A4R3YM37_9GAMM</name>
<evidence type="ECO:0000259" key="2">
    <source>
        <dbReference type="PROSITE" id="PS51459"/>
    </source>
</evidence>
<organism evidence="3 4">
    <name type="scientific">Luteibacter rhizovicinus</name>
    <dbReference type="NCBI Taxonomy" id="242606"/>
    <lineage>
        <taxon>Bacteria</taxon>
        <taxon>Pseudomonadati</taxon>
        <taxon>Pseudomonadota</taxon>
        <taxon>Gammaproteobacteria</taxon>
        <taxon>Lysobacterales</taxon>
        <taxon>Rhodanobacteraceae</taxon>
        <taxon>Luteibacter</taxon>
    </lineage>
</organism>
<comment type="caution">
    <text evidence="3">The sequence shown here is derived from an EMBL/GenBank/DDBJ whole genome shotgun (WGS) entry which is preliminary data.</text>
</comment>